<reference evidence="4 5" key="1">
    <citation type="submission" date="2017-04" db="EMBL/GenBank/DDBJ databases">
        <authorList>
            <person name="Afonso C.L."/>
            <person name="Miller P.J."/>
            <person name="Scott M.A."/>
            <person name="Spackman E."/>
            <person name="Goraichik I."/>
            <person name="Dimitrov K.M."/>
            <person name="Suarez D.L."/>
            <person name="Swayne D.E."/>
        </authorList>
    </citation>
    <scope>NUCLEOTIDE SEQUENCE [LARGE SCALE GENOMIC DNA]</scope>
    <source>
        <strain evidence="4 5">USBA 355</strain>
    </source>
</reference>
<evidence type="ECO:0000256" key="2">
    <source>
        <dbReference type="ARBA" id="ARBA00022525"/>
    </source>
</evidence>
<feature type="compositionally biased region" description="Gly residues" evidence="3">
    <location>
        <begin position="257"/>
        <end position="279"/>
    </location>
</feature>
<accession>A0A1Y6BA32</accession>
<evidence type="ECO:0000256" key="1">
    <source>
        <dbReference type="ARBA" id="ARBA00004613"/>
    </source>
</evidence>
<proteinExistence type="predicted"/>
<comment type="subcellular location">
    <subcellularLocation>
        <location evidence="1">Secreted</location>
    </subcellularLocation>
</comment>
<dbReference type="GO" id="GO:0005576">
    <property type="term" value="C:extracellular region"/>
    <property type="evidence" value="ECO:0007669"/>
    <property type="project" value="UniProtKB-SubCell"/>
</dbReference>
<evidence type="ECO:0000313" key="5">
    <source>
        <dbReference type="Proteomes" id="UP000192917"/>
    </source>
</evidence>
<dbReference type="GO" id="GO:0005509">
    <property type="term" value="F:calcium ion binding"/>
    <property type="evidence" value="ECO:0007669"/>
    <property type="project" value="InterPro"/>
</dbReference>
<evidence type="ECO:0000256" key="3">
    <source>
        <dbReference type="SAM" id="MobiDB-lite"/>
    </source>
</evidence>
<feature type="region of interest" description="Disordered" evidence="3">
    <location>
        <begin position="967"/>
        <end position="987"/>
    </location>
</feature>
<dbReference type="PANTHER" id="PTHR38340">
    <property type="entry name" value="S-LAYER PROTEIN"/>
    <property type="match status" value="1"/>
</dbReference>
<dbReference type="Gene3D" id="2.150.10.10">
    <property type="entry name" value="Serralysin-like metalloprotease, C-terminal"/>
    <property type="match status" value="3"/>
</dbReference>
<dbReference type="InterPro" id="IPR011049">
    <property type="entry name" value="Serralysin-like_metalloprot_C"/>
</dbReference>
<dbReference type="SMART" id="SM00710">
    <property type="entry name" value="PbH1"/>
    <property type="match status" value="3"/>
</dbReference>
<protein>
    <submittedName>
        <fullName evidence="4">Hemolysin-type calcium-binding repeat-containing protein</fullName>
    </submittedName>
</protein>
<sequence length="1676" mass="165966">MAKLVIESADGGVVEVSLAPGTALPPIQPGDKIRVVPAPGEKVAVSLSGNDLVVALQSASGDSEQFTFEKLALYLFDGQAEVSLVDADSGTVQTIADAQDLTTAIADELSQMAPAAGHESAPPSSAPLPTGHASFSNPGDVRGVTAEGDGGLRPASLTGGEGGHVLFGGEPAGGFSSDSVLRDTAGFRAFAPAQPESTAFSTNTTLEARNSTHGGGSTGSLAGGGSSGGSSSTATAVSSSAVGGGSGTSETSSAGSSGSGSSGSEGGTTDSGGGSGGGATALSGQVVDGYIANATVFIDANGNGTLDDGEEFTTTDISGNFSFVNPTTSGPLVMFGGTDISTGLAFSGTLRAPAGSTVVTPLTTLVQDLVEGGTDAATAESQVKQALGIPASFKLGSTDPVAAAQAGDATAVQAVKAGVQIANTLTQVQKALEGAGATSSSSASSAASKAIASQVASDAAANQASDLTNATHLTTVVNSAATNYGSQTGTTPTFNANDVANVTKVIQASNQVVNNVDTSGGSTQVLTQLAQAAQVAQGQAATAIQNAVENDDDSAVGNYDDSSEVQNHADNAEVGAVGGANTLDDGDNVFTGTAEADAISGLGGNDTLFGLDGKDAIQGGSGNDTLDGGAGNDVLSGDAGDDVLIGGSGNDDLAGGAGADSIDGGSGVDIVRFNGTSASFQLAQSGGVVTLDGGGGNLDRVENAETLQFTDRSFRLVGGGSEYSFSQAAAAAAAGDRIVLLDGATVGSDTLTLAKKLGIQTADGLAIQIASDGALVVDADLLDGVTTLDLSKLGGTVRFTNLGDLTRIVTGSGQSLQLDGQALDLLSEANGTLTIAGGAAVNVVNAQLTVPGDATPSVANLLALEFEGLDAQKSLIPDNLTVDGSHSDAIAAFWVQLDQLYVGSGDYYDLSINTSFAHLGNDYAAYLEAGGTPLLDIAKVTSGRLQTLHDNLLGNLGDGPIASRFTNLGQEDPRSEAGADFGDRPYHDGRVDSEGHYSNLAKAAAAVGWDLAHGVDYPATLPAPYALLEGDNSFTGTAANDYFFGSGGDDVLVGGAGDDVAVYRGDRAGYDLSAQSDGGVTVADSDTGNGDEGTDDLTGIEQLVFADGTVSFGATLGRAAAEHDGGGTDGFHPGSGLTDTGFVINDNTDVGLEVALKAHGRFSATVTSEGATYHSETGLTTSGSGLQGGQWNFDYSVIDYGSNPDLSKYDVRITVDYTDLDGNRSTIVSDFDPVAHDDATGEHYYDDPSGATDGLQNSQNLLFDSIGANGYDPGAIGSYDVSLIVTDKTSGAVVGEADMRVEVAANFVVAADGSGDFTTIQAAIDAASAGDTILVQDGTYAEALTLTKGVALVAAGSGAVVDPASGSGLTVSGDLAGADVTVRGLTFADGSAGVKVDADAHVGTLTLSGVTIEGNSNYGIRTDSGSLTALVVTDSTFENNGFVPVSGSSAHVKLYNFTADATFTNVTIVGAADGTAVTAQPDYGIEMIGVENPLLGTIVPTTPIGSVTLTDVVMSGDFEKNGLAVYNYGDLGGLTLDGVDLSAVVTTWGYVLNLDGISGDVDGTSFNIVLPDSSIAAALQGEDSAQPVTDNVITGTDANDFINGRGGDDQLSGGGGGDYLLGGSGADVLHGGAGSDTASYLGSAAGVRVDLAAGTAGGGDAEGDTLDSIENLVGSD</sequence>
<dbReference type="Proteomes" id="UP000192917">
    <property type="component" value="Unassembled WGS sequence"/>
</dbReference>
<dbReference type="Gene3D" id="2.160.20.10">
    <property type="entry name" value="Single-stranded right-handed beta-helix, Pectin lyase-like"/>
    <property type="match status" value="1"/>
</dbReference>
<dbReference type="Pfam" id="PF00353">
    <property type="entry name" value="HemolysinCabind"/>
    <property type="match status" value="4"/>
</dbReference>
<dbReference type="PANTHER" id="PTHR38340:SF1">
    <property type="entry name" value="S-LAYER PROTEIN"/>
    <property type="match status" value="1"/>
</dbReference>
<feature type="compositionally biased region" description="Gly residues" evidence="3">
    <location>
        <begin position="213"/>
        <end position="228"/>
    </location>
</feature>
<name>A0A1Y6BA32_9PROT</name>
<gene>
    <name evidence="4" type="ORF">SAMN05428998_101534</name>
</gene>
<feature type="region of interest" description="Disordered" evidence="3">
    <location>
        <begin position="207"/>
        <end position="280"/>
    </location>
</feature>
<dbReference type="SUPFAM" id="SSF51126">
    <property type="entry name" value="Pectin lyase-like"/>
    <property type="match status" value="1"/>
</dbReference>
<keyword evidence="5" id="KW-1185">Reference proteome</keyword>
<dbReference type="InterPro" id="IPR011050">
    <property type="entry name" value="Pectin_lyase_fold/virulence"/>
</dbReference>
<dbReference type="PROSITE" id="PS00330">
    <property type="entry name" value="HEMOLYSIN_CALCIUM"/>
    <property type="match status" value="6"/>
</dbReference>
<dbReference type="SUPFAM" id="SSF51120">
    <property type="entry name" value="beta-Roll"/>
    <property type="match status" value="2"/>
</dbReference>
<dbReference type="PRINTS" id="PR00313">
    <property type="entry name" value="CABNDNGRPT"/>
</dbReference>
<dbReference type="InterPro" id="IPR018511">
    <property type="entry name" value="Hemolysin-typ_Ca-bd_CS"/>
</dbReference>
<feature type="region of interest" description="Disordered" evidence="3">
    <location>
        <begin position="114"/>
        <end position="157"/>
    </location>
</feature>
<dbReference type="InterPro" id="IPR006626">
    <property type="entry name" value="PbH1"/>
</dbReference>
<feature type="compositionally biased region" description="Low complexity" evidence="3">
    <location>
        <begin position="229"/>
        <end position="241"/>
    </location>
</feature>
<feature type="compositionally biased region" description="Basic and acidic residues" evidence="3">
    <location>
        <begin position="971"/>
        <end position="987"/>
    </location>
</feature>
<dbReference type="InterPro" id="IPR001343">
    <property type="entry name" value="Hemolysn_Ca-bd"/>
</dbReference>
<dbReference type="STRING" id="560819.SAMN05428998_101534"/>
<organism evidence="4 5">
    <name type="scientific">Tistlia consotensis USBA 355</name>
    <dbReference type="NCBI Taxonomy" id="560819"/>
    <lineage>
        <taxon>Bacteria</taxon>
        <taxon>Pseudomonadati</taxon>
        <taxon>Pseudomonadota</taxon>
        <taxon>Alphaproteobacteria</taxon>
        <taxon>Rhodospirillales</taxon>
        <taxon>Rhodovibrionaceae</taxon>
        <taxon>Tistlia</taxon>
    </lineage>
</organism>
<dbReference type="RefSeq" id="WP_085120863.1">
    <property type="nucleotide sequence ID" value="NZ_FWZX01000001.1"/>
</dbReference>
<keyword evidence="2" id="KW-0964">Secreted</keyword>
<dbReference type="InterPro" id="IPR012334">
    <property type="entry name" value="Pectin_lyas_fold"/>
</dbReference>
<evidence type="ECO:0000313" key="4">
    <source>
        <dbReference type="EMBL" id="SME92844.1"/>
    </source>
</evidence>
<dbReference type="EMBL" id="FWZX01000001">
    <property type="protein sequence ID" value="SME92844.1"/>
    <property type="molecule type" value="Genomic_DNA"/>
</dbReference>
<dbReference type="InterPro" id="IPR050557">
    <property type="entry name" value="RTX_toxin/Mannuronan_C5-epim"/>
</dbReference>